<evidence type="ECO:0000256" key="9">
    <source>
        <dbReference type="RuleBase" id="RU362122"/>
    </source>
</evidence>
<feature type="transmembrane region" description="Helical" evidence="9">
    <location>
        <begin position="350"/>
        <end position="372"/>
    </location>
</feature>
<dbReference type="GO" id="GO:0015818">
    <property type="term" value="P:isoleucine transport"/>
    <property type="evidence" value="ECO:0007669"/>
    <property type="project" value="TreeGrafter"/>
</dbReference>
<dbReference type="GO" id="GO:0015190">
    <property type="term" value="F:L-leucine transmembrane transporter activity"/>
    <property type="evidence" value="ECO:0007669"/>
    <property type="project" value="TreeGrafter"/>
</dbReference>
<dbReference type="BioCyc" id="ECAT999415-HMP:GTTI-843-MONOMER"/>
<dbReference type="NCBIfam" id="TIGR00796">
    <property type="entry name" value="livcs"/>
    <property type="match status" value="1"/>
</dbReference>
<dbReference type="eggNOG" id="COG1114">
    <property type="taxonomic scope" value="Bacteria"/>
</dbReference>
<sequence>MDRKLTKKEYIILASMMFGLFFGAGNLIFPIHMGELAGRNFLPAVIGFCITGVGLPLLGITAIGITKSNGLFDLSHLVSKKFAYFFTCALYLTIGPLFAIPRTATVSFQVGVASFVPKSNQSLALFIFSLLFFAFVLYFSLKPSGIMTWVGIILNPAFLIFLGILIAAAVFNPMGNISQVAPQGQYATKSLMTGVLDGYNTMDALAALAFGIILVNSIKKLGVEQPEKISAITVKSGLLTVAAMAGIYALLTYAGAQVATAYPTAPDGGITFYTMARHYFGLAGAVILGITITLACLKTSIGLVTSCAETFQNIFPTKFGYKGYAIVFSIFSFAIANIGLSQIISISIPVLMFLYPLTIVLIILALCGRYFNYNKNIFVWCMRTTLLASVCEFLIALPKSFFTSFSLVKSLTHLYTSLPLASYGMAWVIPSLIGVVIGIIFMILENH</sequence>
<name>M2NEZ1_9FIRM</name>
<proteinExistence type="inferred from homology"/>
<dbReference type="AlphaFoldDB" id="M2NEZ1"/>
<feature type="transmembrane region" description="Helical" evidence="9">
    <location>
        <begin position="148"/>
        <end position="171"/>
    </location>
</feature>
<dbReference type="RefSeq" id="WP_004802305.1">
    <property type="nucleotide sequence ID" value="NZ_KB446647.1"/>
</dbReference>
<dbReference type="Pfam" id="PF05525">
    <property type="entry name" value="Branch_AA_trans"/>
    <property type="match status" value="1"/>
</dbReference>
<keyword evidence="7 9" id="KW-1133">Transmembrane helix</keyword>
<keyword evidence="4" id="KW-1003">Cell membrane</keyword>
<keyword evidence="3 9" id="KW-0813">Transport</keyword>
<comment type="function">
    <text evidence="9">Component of the transport system for branched-chain amino acids.</text>
</comment>
<evidence type="ECO:0000256" key="7">
    <source>
        <dbReference type="ARBA" id="ARBA00022989"/>
    </source>
</evidence>
<keyword evidence="5 9" id="KW-0812">Transmembrane</keyword>
<feature type="transmembrane region" description="Helical" evidence="9">
    <location>
        <begin position="82"/>
        <end position="101"/>
    </location>
</feature>
<evidence type="ECO:0000256" key="2">
    <source>
        <dbReference type="ARBA" id="ARBA00008540"/>
    </source>
</evidence>
<evidence type="ECO:0000256" key="1">
    <source>
        <dbReference type="ARBA" id="ARBA00004651"/>
    </source>
</evidence>
<evidence type="ECO:0000256" key="5">
    <source>
        <dbReference type="ARBA" id="ARBA00022692"/>
    </source>
</evidence>
<dbReference type="PATRIC" id="fig|999415.3.peg.822"/>
<comment type="similarity">
    <text evidence="2 9">Belongs to the branched chain amino acid transporter family.</text>
</comment>
<evidence type="ECO:0000313" key="10">
    <source>
        <dbReference type="EMBL" id="EMD16778.1"/>
    </source>
</evidence>
<keyword evidence="6 9" id="KW-0029">Amino-acid transport</keyword>
<comment type="caution">
    <text evidence="10">The sequence shown here is derived from an EMBL/GenBank/DDBJ whole genome shotgun (WGS) entry which is preliminary data.</text>
</comment>
<feature type="transmembrane region" description="Helical" evidence="9">
    <location>
        <begin position="121"/>
        <end position="141"/>
    </location>
</feature>
<feature type="transmembrane region" description="Helical" evidence="9">
    <location>
        <begin position="199"/>
        <end position="218"/>
    </location>
</feature>
<dbReference type="EMBL" id="AGEJ01000013">
    <property type="protein sequence ID" value="EMD16778.1"/>
    <property type="molecule type" value="Genomic_DNA"/>
</dbReference>
<feature type="transmembrane region" description="Helical" evidence="9">
    <location>
        <begin position="279"/>
        <end position="304"/>
    </location>
</feature>
<accession>M2NEZ1</accession>
<comment type="subcellular location">
    <subcellularLocation>
        <location evidence="1 9">Cell membrane</location>
        <topology evidence="1 9">Multi-pass membrane protein</topology>
    </subcellularLocation>
</comment>
<dbReference type="PANTHER" id="PTHR30588:SF0">
    <property type="entry name" value="BRANCHED-CHAIN AMINO ACID PERMEASE BRNQ"/>
    <property type="match status" value="1"/>
</dbReference>
<evidence type="ECO:0000256" key="4">
    <source>
        <dbReference type="ARBA" id="ARBA00022475"/>
    </source>
</evidence>
<dbReference type="GO" id="GO:0015188">
    <property type="term" value="F:L-isoleucine transmembrane transporter activity"/>
    <property type="evidence" value="ECO:0007669"/>
    <property type="project" value="TreeGrafter"/>
</dbReference>
<keyword evidence="8 9" id="KW-0472">Membrane</keyword>
<dbReference type="OrthoDB" id="9783920at2"/>
<dbReference type="PANTHER" id="PTHR30588">
    <property type="entry name" value="BRANCHED-CHAIN AMINO ACID TRANSPORT SYSTEM 2 CARRIER PROTEIN"/>
    <property type="match status" value="1"/>
</dbReference>
<dbReference type="GO" id="GO:0015820">
    <property type="term" value="P:L-leucine transport"/>
    <property type="evidence" value="ECO:0007669"/>
    <property type="project" value="TreeGrafter"/>
</dbReference>
<protein>
    <recommendedName>
        <fullName evidence="9">Branched-chain amino acid transport system carrier protein</fullName>
    </recommendedName>
</protein>
<organism evidence="10 11">
    <name type="scientific">Eggerthia catenaformis OT 569 = DSM 20559</name>
    <dbReference type="NCBI Taxonomy" id="999415"/>
    <lineage>
        <taxon>Bacteria</taxon>
        <taxon>Bacillati</taxon>
        <taxon>Bacillota</taxon>
        <taxon>Erysipelotrichia</taxon>
        <taxon>Erysipelotrichales</taxon>
        <taxon>Coprobacillaceae</taxon>
        <taxon>Eggerthia</taxon>
    </lineage>
</organism>
<gene>
    <name evidence="10" type="ORF">HMPREF9943_00820</name>
</gene>
<dbReference type="InterPro" id="IPR004685">
    <property type="entry name" value="Brnchd-chn_aa_trnsp_Livcs"/>
</dbReference>
<dbReference type="GO" id="GO:0005304">
    <property type="term" value="F:L-valine transmembrane transporter activity"/>
    <property type="evidence" value="ECO:0007669"/>
    <property type="project" value="TreeGrafter"/>
</dbReference>
<dbReference type="STRING" id="999415.HMPREF9943_00820"/>
<feature type="transmembrane region" description="Helical" evidence="9">
    <location>
        <begin position="238"/>
        <end position="259"/>
    </location>
</feature>
<evidence type="ECO:0000313" key="11">
    <source>
        <dbReference type="Proteomes" id="UP000011758"/>
    </source>
</evidence>
<keyword evidence="11" id="KW-1185">Reference proteome</keyword>
<dbReference type="GO" id="GO:0005886">
    <property type="term" value="C:plasma membrane"/>
    <property type="evidence" value="ECO:0007669"/>
    <property type="project" value="UniProtKB-SubCell"/>
</dbReference>
<evidence type="ECO:0000256" key="8">
    <source>
        <dbReference type="ARBA" id="ARBA00023136"/>
    </source>
</evidence>
<evidence type="ECO:0000256" key="3">
    <source>
        <dbReference type="ARBA" id="ARBA00022448"/>
    </source>
</evidence>
<feature type="transmembrane region" description="Helical" evidence="9">
    <location>
        <begin position="324"/>
        <end position="344"/>
    </location>
</feature>
<feature type="transmembrane region" description="Helical" evidence="9">
    <location>
        <begin position="41"/>
        <end position="61"/>
    </location>
</feature>
<feature type="transmembrane region" description="Helical" evidence="9">
    <location>
        <begin position="420"/>
        <end position="444"/>
    </location>
</feature>
<evidence type="ECO:0000256" key="6">
    <source>
        <dbReference type="ARBA" id="ARBA00022970"/>
    </source>
</evidence>
<dbReference type="Proteomes" id="UP000011758">
    <property type="component" value="Unassembled WGS sequence"/>
</dbReference>
<reference evidence="10 11" key="1">
    <citation type="submission" date="2013-02" db="EMBL/GenBank/DDBJ databases">
        <title>The Genome Sequence of Lactobacillus catenaformis F0143.</title>
        <authorList>
            <consortium name="The Broad Institute Genome Sequencing Platform"/>
            <person name="Earl A."/>
            <person name="Ward D."/>
            <person name="Feldgarden M."/>
            <person name="Gevers D."/>
            <person name="Izard J."/>
            <person name="Blanton J.M."/>
            <person name="Mathney J."/>
            <person name="Dewhirst F.E."/>
            <person name="Young S.K."/>
            <person name="Zeng Q."/>
            <person name="Gargeya S."/>
            <person name="Fitzgerald M."/>
            <person name="Haas B."/>
            <person name="Abouelleil A."/>
            <person name="Alvarado L."/>
            <person name="Arachchi H.M."/>
            <person name="Berlin A."/>
            <person name="Chapman S.B."/>
            <person name="Gearin G."/>
            <person name="Goldberg J."/>
            <person name="Griggs A."/>
            <person name="Gujja S."/>
            <person name="Hansen M."/>
            <person name="Heiman D."/>
            <person name="Howarth C."/>
            <person name="Larimer J."/>
            <person name="Lui A."/>
            <person name="MacDonald P.J.P."/>
            <person name="McCowen C."/>
            <person name="Montmayeur A."/>
            <person name="Murphy C."/>
            <person name="Neiman D."/>
            <person name="Pearson M."/>
            <person name="Priest M."/>
            <person name="Roberts A."/>
            <person name="Saif S."/>
            <person name="Shea T."/>
            <person name="Sisk P."/>
            <person name="Stolte C."/>
            <person name="Sykes S."/>
            <person name="Wortman J."/>
            <person name="Nusbaum C."/>
            <person name="Birren B."/>
        </authorList>
    </citation>
    <scope>NUCLEOTIDE SEQUENCE [LARGE SCALE GENOMIC DNA]</scope>
    <source>
        <strain evidence="10 11">OT 569</strain>
    </source>
</reference>
<feature type="transmembrane region" description="Helical" evidence="9">
    <location>
        <begin position="12"/>
        <end position="29"/>
    </location>
</feature>
<feature type="transmembrane region" description="Helical" evidence="9">
    <location>
        <begin position="384"/>
        <end position="408"/>
    </location>
</feature>